<reference evidence="3" key="2">
    <citation type="journal article" date="2021" name="PeerJ">
        <title>Extensive microbial diversity within the chicken gut microbiome revealed by metagenomics and culture.</title>
        <authorList>
            <person name="Gilroy R."/>
            <person name="Ravi A."/>
            <person name="Getino M."/>
            <person name="Pursley I."/>
            <person name="Horton D.L."/>
            <person name="Alikhan N.F."/>
            <person name="Baker D."/>
            <person name="Gharbi K."/>
            <person name="Hall N."/>
            <person name="Watson M."/>
            <person name="Adriaenssens E.M."/>
            <person name="Foster-Nyarko E."/>
            <person name="Jarju S."/>
            <person name="Secka A."/>
            <person name="Antonio M."/>
            <person name="Oren A."/>
            <person name="Chaudhuri R.R."/>
            <person name="La Ragione R."/>
            <person name="Hildebrand F."/>
            <person name="Pallen M.J."/>
        </authorList>
    </citation>
    <scope>NUCLEOTIDE SEQUENCE</scope>
    <source>
        <strain evidence="3">7293</strain>
    </source>
</reference>
<evidence type="ECO:0000256" key="1">
    <source>
        <dbReference type="ARBA" id="ARBA00022801"/>
    </source>
</evidence>
<dbReference type="EMBL" id="JADIMT010000053">
    <property type="protein sequence ID" value="MBO8436167.1"/>
    <property type="molecule type" value="Genomic_DNA"/>
</dbReference>
<dbReference type="Pfam" id="PF20434">
    <property type="entry name" value="BD-FAE"/>
    <property type="match status" value="1"/>
</dbReference>
<dbReference type="InterPro" id="IPR029058">
    <property type="entry name" value="AB_hydrolase_fold"/>
</dbReference>
<sequence>MRTAKYLIGDNKVELYGYIHEDQAKLEGCYGKRPCIIVCPGGAYKLLSPREEDPVVFPLFSHGYNVFVLKYSIGEQIKASWPEAEAAMAIRAIREDSGKLNTDPDSIFIMGFSAGGHVAASIACHWKRYGELSKPNAAVLCYPVLTMGKNGHAESTMYLTGGDERLKAYYSLETQVDDDTSPCFIWHTITDASVPYRPSVEFSLALEEHGVECELHLYARGRHGLSTGYGETGVRERCVQSWMDLCFTFLDTLCDFEK</sequence>
<comment type="caution">
    <text evidence="3">The sequence shown here is derived from an EMBL/GenBank/DDBJ whole genome shotgun (WGS) entry which is preliminary data.</text>
</comment>
<dbReference type="Gene3D" id="3.40.50.1820">
    <property type="entry name" value="alpha/beta hydrolase"/>
    <property type="match status" value="1"/>
</dbReference>
<evidence type="ECO:0000313" key="4">
    <source>
        <dbReference type="Proteomes" id="UP000823615"/>
    </source>
</evidence>
<protein>
    <submittedName>
        <fullName evidence="3">Alpha/beta hydrolase</fullName>
    </submittedName>
</protein>
<evidence type="ECO:0000259" key="2">
    <source>
        <dbReference type="Pfam" id="PF20434"/>
    </source>
</evidence>
<name>A0A9D9DZZ0_9SPIO</name>
<gene>
    <name evidence="3" type="ORF">IAA97_04235</name>
</gene>
<evidence type="ECO:0000313" key="3">
    <source>
        <dbReference type="EMBL" id="MBO8436167.1"/>
    </source>
</evidence>
<dbReference type="AlphaFoldDB" id="A0A9D9DZZ0"/>
<accession>A0A9D9DZZ0</accession>
<organism evidence="3 4">
    <name type="scientific">Candidatus Ornithospirochaeta stercoripullorum</name>
    <dbReference type="NCBI Taxonomy" id="2840899"/>
    <lineage>
        <taxon>Bacteria</taxon>
        <taxon>Pseudomonadati</taxon>
        <taxon>Spirochaetota</taxon>
        <taxon>Spirochaetia</taxon>
        <taxon>Spirochaetales</taxon>
        <taxon>Spirochaetaceae</taxon>
        <taxon>Spirochaetaceae incertae sedis</taxon>
        <taxon>Candidatus Ornithospirochaeta</taxon>
    </lineage>
</organism>
<dbReference type="GO" id="GO:0016787">
    <property type="term" value="F:hydrolase activity"/>
    <property type="evidence" value="ECO:0007669"/>
    <property type="project" value="UniProtKB-KW"/>
</dbReference>
<dbReference type="SUPFAM" id="SSF53474">
    <property type="entry name" value="alpha/beta-Hydrolases"/>
    <property type="match status" value="1"/>
</dbReference>
<dbReference type="Proteomes" id="UP000823615">
    <property type="component" value="Unassembled WGS sequence"/>
</dbReference>
<dbReference type="PANTHER" id="PTHR48081">
    <property type="entry name" value="AB HYDROLASE SUPERFAMILY PROTEIN C4A8.06C"/>
    <property type="match status" value="1"/>
</dbReference>
<keyword evidence="1 3" id="KW-0378">Hydrolase</keyword>
<reference evidence="3" key="1">
    <citation type="submission" date="2020-10" db="EMBL/GenBank/DDBJ databases">
        <authorList>
            <person name="Gilroy R."/>
        </authorList>
    </citation>
    <scope>NUCLEOTIDE SEQUENCE</scope>
    <source>
        <strain evidence="3">7293</strain>
    </source>
</reference>
<dbReference type="PANTHER" id="PTHR48081:SF6">
    <property type="entry name" value="PEPTIDASE S9 PROLYL OLIGOPEPTIDASE CATALYTIC DOMAIN-CONTAINING PROTEIN"/>
    <property type="match status" value="1"/>
</dbReference>
<proteinExistence type="predicted"/>
<feature type="domain" description="BD-FAE-like" evidence="2">
    <location>
        <begin position="32"/>
        <end position="205"/>
    </location>
</feature>
<dbReference type="InterPro" id="IPR049492">
    <property type="entry name" value="BD-FAE-like_dom"/>
</dbReference>
<dbReference type="InterPro" id="IPR050300">
    <property type="entry name" value="GDXG_lipolytic_enzyme"/>
</dbReference>